<evidence type="ECO:0000313" key="17">
    <source>
        <dbReference type="WBParaSite" id="PSAMB.scaffold1733size28308.g14595.t1"/>
    </source>
</evidence>
<evidence type="ECO:0000313" key="16">
    <source>
        <dbReference type="Proteomes" id="UP000887566"/>
    </source>
</evidence>
<dbReference type="GO" id="GO:0012505">
    <property type="term" value="C:endomembrane system"/>
    <property type="evidence" value="ECO:0007669"/>
    <property type="project" value="UniProtKB-SubCell"/>
</dbReference>
<evidence type="ECO:0000256" key="9">
    <source>
        <dbReference type="ARBA" id="ARBA00023137"/>
    </source>
</evidence>
<dbReference type="PROSITE" id="PS00107">
    <property type="entry name" value="PROTEIN_KINASE_ATP"/>
    <property type="match status" value="1"/>
</dbReference>
<dbReference type="FunFam" id="1.10.510.10:FF:001512">
    <property type="entry name" value="Receptor tyrosine-protein kinase erbB-2"/>
    <property type="match status" value="1"/>
</dbReference>
<dbReference type="GO" id="GO:0005524">
    <property type="term" value="F:ATP binding"/>
    <property type="evidence" value="ECO:0007669"/>
    <property type="project" value="UniProtKB-UniRule"/>
</dbReference>
<dbReference type="Pfam" id="PF07714">
    <property type="entry name" value="PK_Tyr_Ser-Thr"/>
    <property type="match status" value="1"/>
</dbReference>
<keyword evidence="7 12" id="KW-0067">ATP-binding</keyword>
<dbReference type="SMART" id="SM00219">
    <property type="entry name" value="TyrKc"/>
    <property type="match status" value="1"/>
</dbReference>
<accession>A0A914VB91</accession>
<sequence>MTETPPTNDSGEEIYEQIPFESVDVDYLPYDDGIELSTDRLRKLPVCLGEGHYGEVWLGCLVSNSGYVKETVAIKMPRSVDLADDELKSERKAIRDELKILMHIGKHENILELKGALTKKKDHFWMALEYCELGSLEKYLREKRKQLHFIDEIVKHADNSSGTIYKAQIEAEWQNDYVNRKNEGFVTTSDLLLFGLQIANGMDFLHEKGIVHRDLALRNILLDLNYTVKIADFGLSRRTRNGYYSRTTKHQAIPLFWTAPEALKNSKVLLESDWWTFGVVLWELFELSGTPYAGISGRDLVDKLDSDYRLPQPKYSPLEIYRLMLSLWNLEPRQRTSLTACQQIIRGQLKASCPSLVSGYVQLPPPDIVPVLPAWNRTYFQGRGPEVAKKDVFVLHSGSEKSEREYYEEFRTPKKCCDSNSFCCRFCSYKRMMIAALVVLLLTLTSVGIWLYFDHRSSQEPQETITDISTTATPLPTANEGDVIVQWQGNTYMWVRSELMWKAAEDRCKKWGGHLASIRSKEENDFIQSVHEGNWSWIGYNDINVEGTFSWIDGSDSTFTAWSPDQPNDAGKGEDCVVQQDIIGDWFDDECYNTWSFICKR</sequence>
<dbReference type="PROSITE" id="PS50041">
    <property type="entry name" value="C_TYPE_LECTIN_2"/>
    <property type="match status" value="1"/>
</dbReference>
<dbReference type="GO" id="GO:0061564">
    <property type="term" value="P:axon development"/>
    <property type="evidence" value="ECO:0007669"/>
    <property type="project" value="UniProtKB-ARBA"/>
</dbReference>
<dbReference type="Gene3D" id="1.10.510.10">
    <property type="entry name" value="Transferase(Phosphotransferase) domain 1"/>
    <property type="match status" value="1"/>
</dbReference>
<evidence type="ECO:0000256" key="7">
    <source>
        <dbReference type="ARBA" id="ARBA00022840"/>
    </source>
</evidence>
<evidence type="ECO:0000256" key="8">
    <source>
        <dbReference type="ARBA" id="ARBA00023136"/>
    </source>
</evidence>
<comment type="subcellular location">
    <subcellularLocation>
        <location evidence="2">Endomembrane system</location>
    </subcellularLocation>
    <subcellularLocation>
        <location evidence="1">Membrane</location>
        <topology evidence="1">Single-pass membrane protein</topology>
    </subcellularLocation>
</comment>
<evidence type="ECO:0000256" key="2">
    <source>
        <dbReference type="ARBA" id="ARBA00004308"/>
    </source>
</evidence>
<dbReference type="Gene3D" id="3.10.100.10">
    <property type="entry name" value="Mannose-Binding Protein A, subunit A"/>
    <property type="match status" value="1"/>
</dbReference>
<evidence type="ECO:0000256" key="11">
    <source>
        <dbReference type="ARBA" id="ARBA00051243"/>
    </source>
</evidence>
<reference evidence="17" key="1">
    <citation type="submission" date="2022-11" db="UniProtKB">
        <authorList>
            <consortium name="WormBaseParasite"/>
        </authorList>
    </citation>
    <scope>IDENTIFICATION</scope>
</reference>
<keyword evidence="6" id="KW-0418">Kinase</keyword>
<dbReference type="PROSITE" id="PS50011">
    <property type="entry name" value="PROTEIN_KINASE_DOM"/>
    <property type="match status" value="1"/>
</dbReference>
<feature type="transmembrane region" description="Helical" evidence="13">
    <location>
        <begin position="432"/>
        <end position="453"/>
    </location>
</feature>
<dbReference type="SUPFAM" id="SSF56436">
    <property type="entry name" value="C-type lectin-like"/>
    <property type="match status" value="1"/>
</dbReference>
<keyword evidence="8 13" id="KW-0472">Membrane</keyword>
<dbReference type="InterPro" id="IPR017441">
    <property type="entry name" value="Protein_kinase_ATP_BS"/>
</dbReference>
<dbReference type="CDD" id="cd00192">
    <property type="entry name" value="PTKc"/>
    <property type="match status" value="1"/>
</dbReference>
<dbReference type="WBParaSite" id="PSAMB.scaffold1733size28308.g14595.t1">
    <property type="protein sequence ID" value="PSAMB.scaffold1733size28308.g14595.t1"/>
    <property type="gene ID" value="PSAMB.scaffold1733size28308.g14595"/>
</dbReference>
<dbReference type="Gene3D" id="3.30.200.20">
    <property type="entry name" value="Phosphorylase Kinase, domain 1"/>
    <property type="match status" value="1"/>
</dbReference>
<dbReference type="GO" id="GO:0043235">
    <property type="term" value="C:receptor complex"/>
    <property type="evidence" value="ECO:0007669"/>
    <property type="project" value="TreeGrafter"/>
</dbReference>
<dbReference type="PANTHER" id="PTHR24416">
    <property type="entry name" value="TYROSINE-PROTEIN KINASE RECEPTOR"/>
    <property type="match status" value="1"/>
</dbReference>
<dbReference type="PANTHER" id="PTHR24416:SF602">
    <property type="entry name" value="PROTEIN VER-1-RELATED"/>
    <property type="match status" value="1"/>
</dbReference>
<dbReference type="CDD" id="cd00037">
    <property type="entry name" value="CLECT"/>
    <property type="match status" value="1"/>
</dbReference>
<dbReference type="GO" id="GO:0005886">
    <property type="term" value="C:plasma membrane"/>
    <property type="evidence" value="ECO:0007669"/>
    <property type="project" value="TreeGrafter"/>
</dbReference>
<dbReference type="SMART" id="SM00034">
    <property type="entry name" value="CLECT"/>
    <property type="match status" value="1"/>
</dbReference>
<dbReference type="InterPro" id="IPR000719">
    <property type="entry name" value="Prot_kinase_dom"/>
</dbReference>
<evidence type="ECO:0000259" key="14">
    <source>
        <dbReference type="PROSITE" id="PS50011"/>
    </source>
</evidence>
<name>A0A914VB91_9BILA</name>
<protein>
    <recommendedName>
        <fullName evidence="3">receptor protein-tyrosine kinase</fullName>
        <ecNumber evidence="3">2.7.10.1</ecNumber>
    </recommendedName>
</protein>
<keyword evidence="16" id="KW-1185">Reference proteome</keyword>
<evidence type="ECO:0000256" key="12">
    <source>
        <dbReference type="PROSITE-ProRule" id="PRU10141"/>
    </source>
</evidence>
<dbReference type="GO" id="GO:0007169">
    <property type="term" value="P:cell surface receptor protein tyrosine kinase signaling pathway"/>
    <property type="evidence" value="ECO:0007669"/>
    <property type="project" value="TreeGrafter"/>
</dbReference>
<evidence type="ECO:0000256" key="6">
    <source>
        <dbReference type="ARBA" id="ARBA00022777"/>
    </source>
</evidence>
<evidence type="ECO:0000256" key="3">
    <source>
        <dbReference type="ARBA" id="ARBA00011902"/>
    </source>
</evidence>
<proteinExistence type="predicted"/>
<dbReference type="Proteomes" id="UP000887566">
    <property type="component" value="Unplaced"/>
</dbReference>
<dbReference type="InterPro" id="IPR011009">
    <property type="entry name" value="Kinase-like_dom_sf"/>
</dbReference>
<dbReference type="GO" id="GO:0048680">
    <property type="term" value="P:positive regulation of axon regeneration"/>
    <property type="evidence" value="ECO:0007669"/>
    <property type="project" value="UniProtKB-ARBA"/>
</dbReference>
<dbReference type="AlphaFoldDB" id="A0A914VB91"/>
<feature type="binding site" evidence="12">
    <location>
        <position position="75"/>
    </location>
    <ligand>
        <name>ATP</name>
        <dbReference type="ChEBI" id="CHEBI:30616"/>
    </ligand>
</feature>
<evidence type="ECO:0000259" key="15">
    <source>
        <dbReference type="PROSITE" id="PS50041"/>
    </source>
</evidence>
<dbReference type="InterPro" id="IPR016187">
    <property type="entry name" value="CTDL_fold"/>
</dbReference>
<dbReference type="PROSITE" id="PS00109">
    <property type="entry name" value="PROTEIN_KINASE_TYR"/>
    <property type="match status" value="1"/>
</dbReference>
<evidence type="ECO:0000256" key="13">
    <source>
        <dbReference type="SAM" id="Phobius"/>
    </source>
</evidence>
<dbReference type="SUPFAM" id="SSF56112">
    <property type="entry name" value="Protein kinase-like (PK-like)"/>
    <property type="match status" value="1"/>
</dbReference>
<keyword evidence="10" id="KW-1015">Disulfide bond</keyword>
<dbReference type="Pfam" id="PF00059">
    <property type="entry name" value="Lectin_C"/>
    <property type="match status" value="1"/>
</dbReference>
<dbReference type="EC" id="2.7.10.1" evidence="3"/>
<feature type="domain" description="C-type lectin" evidence="15">
    <location>
        <begin position="487"/>
        <end position="600"/>
    </location>
</feature>
<keyword evidence="13" id="KW-0812">Transmembrane</keyword>
<dbReference type="InterPro" id="IPR050122">
    <property type="entry name" value="RTK"/>
</dbReference>
<dbReference type="PRINTS" id="PR00109">
    <property type="entry name" value="TYRKINASE"/>
</dbReference>
<evidence type="ECO:0000256" key="10">
    <source>
        <dbReference type="ARBA" id="ARBA00023157"/>
    </source>
</evidence>
<dbReference type="GO" id="GO:0004714">
    <property type="term" value="F:transmembrane receptor protein tyrosine kinase activity"/>
    <property type="evidence" value="ECO:0007669"/>
    <property type="project" value="UniProtKB-EC"/>
</dbReference>
<dbReference type="PROSITE" id="PS00615">
    <property type="entry name" value="C_TYPE_LECTIN_1"/>
    <property type="match status" value="1"/>
</dbReference>
<keyword evidence="9" id="KW-0829">Tyrosine-protein kinase</keyword>
<dbReference type="InterPro" id="IPR018378">
    <property type="entry name" value="C-type_lectin_CS"/>
</dbReference>
<keyword evidence="4" id="KW-0808">Transferase</keyword>
<dbReference type="InterPro" id="IPR001304">
    <property type="entry name" value="C-type_lectin-like"/>
</dbReference>
<dbReference type="InterPro" id="IPR008266">
    <property type="entry name" value="Tyr_kinase_AS"/>
</dbReference>
<dbReference type="InterPro" id="IPR016186">
    <property type="entry name" value="C-type_lectin-like/link_sf"/>
</dbReference>
<evidence type="ECO:0000256" key="4">
    <source>
        <dbReference type="ARBA" id="ARBA00022679"/>
    </source>
</evidence>
<evidence type="ECO:0000256" key="1">
    <source>
        <dbReference type="ARBA" id="ARBA00004167"/>
    </source>
</evidence>
<organism evidence="16 17">
    <name type="scientific">Plectus sambesii</name>
    <dbReference type="NCBI Taxonomy" id="2011161"/>
    <lineage>
        <taxon>Eukaryota</taxon>
        <taxon>Metazoa</taxon>
        <taxon>Ecdysozoa</taxon>
        <taxon>Nematoda</taxon>
        <taxon>Chromadorea</taxon>
        <taxon>Plectida</taxon>
        <taxon>Plectina</taxon>
        <taxon>Plectoidea</taxon>
        <taxon>Plectidae</taxon>
        <taxon>Plectus</taxon>
    </lineage>
</organism>
<dbReference type="InterPro" id="IPR020635">
    <property type="entry name" value="Tyr_kinase_cat_dom"/>
</dbReference>
<keyword evidence="5 12" id="KW-0547">Nucleotide-binding</keyword>
<dbReference type="InterPro" id="IPR001245">
    <property type="entry name" value="Ser-Thr/Tyr_kinase_cat_dom"/>
</dbReference>
<keyword evidence="13" id="KW-1133">Transmembrane helix</keyword>
<evidence type="ECO:0000256" key="5">
    <source>
        <dbReference type="ARBA" id="ARBA00022741"/>
    </source>
</evidence>
<feature type="domain" description="Protein kinase" evidence="14">
    <location>
        <begin position="42"/>
        <end position="345"/>
    </location>
</feature>
<comment type="catalytic activity">
    <reaction evidence="11">
        <text>L-tyrosyl-[protein] + ATP = O-phospho-L-tyrosyl-[protein] + ADP + H(+)</text>
        <dbReference type="Rhea" id="RHEA:10596"/>
        <dbReference type="Rhea" id="RHEA-COMP:10136"/>
        <dbReference type="Rhea" id="RHEA-COMP:20101"/>
        <dbReference type="ChEBI" id="CHEBI:15378"/>
        <dbReference type="ChEBI" id="CHEBI:30616"/>
        <dbReference type="ChEBI" id="CHEBI:46858"/>
        <dbReference type="ChEBI" id="CHEBI:61978"/>
        <dbReference type="ChEBI" id="CHEBI:456216"/>
        <dbReference type="EC" id="2.7.10.1"/>
    </reaction>
</comment>